<reference evidence="1" key="1">
    <citation type="submission" date="2021-10" db="EMBL/GenBank/DDBJ databases">
        <title>Complete genome sequences of five Ralstonia solancearum strains isolated from sunflower.</title>
        <authorList>
            <person name="She X."/>
            <person name="He Z."/>
        </authorList>
    </citation>
    <scope>NUCLEOTIDE SEQUENCE</scope>
    <source>
        <strain evidence="1">RS638</strain>
    </source>
</reference>
<sequence>MKNGQYNEITEIGLPKNISWLYFKGINYLEREFKKGRNLGDPVATIIKGDSKLVVPLDEVSKEEYVASLKVACYFFDAEAIMIFAETSKWTGTEGERQFVMEQMGEIHGHVKSKDNFTVIIETREKYIVGTADMHTNRKRREIGKFEWGVMDIPTPDDVRFSNFLPKKNIFTEVKQAA</sequence>
<evidence type="ECO:0000313" key="1">
    <source>
        <dbReference type="EMBL" id="UZF16114.1"/>
    </source>
</evidence>
<dbReference type="EMBL" id="CP085043">
    <property type="protein sequence ID" value="UZF16114.1"/>
    <property type="molecule type" value="Genomic_DNA"/>
</dbReference>
<protein>
    <submittedName>
        <fullName evidence="1">Uncharacterized protein</fullName>
    </submittedName>
</protein>
<name>A0ABY6NFN1_RALSL</name>
<organism evidence="1">
    <name type="scientific">Ralstonia solanacearum</name>
    <name type="common">Pseudomonas solanacearum</name>
    <dbReference type="NCBI Taxonomy" id="305"/>
    <lineage>
        <taxon>Bacteria</taxon>
        <taxon>Pseudomonadati</taxon>
        <taxon>Pseudomonadota</taxon>
        <taxon>Betaproteobacteria</taxon>
        <taxon>Burkholderiales</taxon>
        <taxon>Burkholderiaceae</taxon>
        <taxon>Ralstonia</taxon>
        <taxon>Ralstonia solanacearum species complex</taxon>
    </lineage>
</organism>
<accession>A0ABY6NFN1</accession>
<proteinExistence type="predicted"/>
<gene>
    <name evidence="1" type="ORF">LH706_06645</name>
</gene>